<evidence type="ECO:0000256" key="1">
    <source>
        <dbReference type="ARBA" id="ARBA00022617"/>
    </source>
</evidence>
<keyword evidence="2 4" id="KW-0479">Metal-binding</keyword>
<evidence type="ECO:0000256" key="2">
    <source>
        <dbReference type="ARBA" id="ARBA00022723"/>
    </source>
</evidence>
<dbReference type="InterPro" id="IPR018506">
    <property type="entry name" value="Cyt_B5_heme-BS"/>
</dbReference>
<evidence type="ECO:0000313" key="7">
    <source>
        <dbReference type="EMBL" id="PSK54310.1"/>
    </source>
</evidence>
<dbReference type="STRING" id="40998.A0A2P8A1G4"/>
<dbReference type="PANTHER" id="PTHR46237:SF1">
    <property type="entry name" value="CYTOCHROME B5 REDUCTASE 4"/>
    <property type="match status" value="1"/>
</dbReference>
<dbReference type="PROSITE" id="PS50255">
    <property type="entry name" value="CYTOCHROME_B5_2"/>
    <property type="match status" value="1"/>
</dbReference>
<dbReference type="GO" id="GO:0046872">
    <property type="term" value="F:metal ion binding"/>
    <property type="evidence" value="ECO:0007669"/>
    <property type="project" value="UniProtKB-UniRule"/>
</dbReference>
<dbReference type="Proteomes" id="UP000243723">
    <property type="component" value="Unassembled WGS sequence"/>
</dbReference>
<dbReference type="InterPro" id="IPR036400">
    <property type="entry name" value="Cyt_B5-like_heme/steroid_sf"/>
</dbReference>
<evidence type="ECO:0000256" key="3">
    <source>
        <dbReference type="ARBA" id="ARBA00023004"/>
    </source>
</evidence>
<dbReference type="FunFam" id="3.10.120.10:FF:000001">
    <property type="entry name" value="Cytochrome b5 reductase 4"/>
    <property type="match status" value="1"/>
</dbReference>
<evidence type="ECO:0000259" key="6">
    <source>
        <dbReference type="PROSITE" id="PS50255"/>
    </source>
</evidence>
<dbReference type="EMBL" id="NHZQ01000083">
    <property type="protein sequence ID" value="PSK54310.1"/>
    <property type="molecule type" value="Genomic_DNA"/>
</dbReference>
<keyword evidence="8" id="KW-1185">Reference proteome</keyword>
<dbReference type="GO" id="GO:0005737">
    <property type="term" value="C:cytoplasm"/>
    <property type="evidence" value="ECO:0007669"/>
    <property type="project" value="TreeGrafter"/>
</dbReference>
<evidence type="ECO:0000256" key="4">
    <source>
        <dbReference type="RuleBase" id="RU362121"/>
    </source>
</evidence>
<dbReference type="InterPro" id="IPR001199">
    <property type="entry name" value="Cyt_B5-like_heme/steroid-bd"/>
</dbReference>
<dbReference type="Gene3D" id="3.10.120.10">
    <property type="entry name" value="Cytochrome b5-like heme/steroid binding domain"/>
    <property type="match status" value="1"/>
</dbReference>
<evidence type="ECO:0000256" key="5">
    <source>
        <dbReference type="SAM" id="MobiDB-lite"/>
    </source>
</evidence>
<dbReference type="Pfam" id="PF00173">
    <property type="entry name" value="Cyt-b5"/>
    <property type="match status" value="1"/>
</dbReference>
<feature type="domain" description="Cytochrome b5 heme-binding" evidence="6">
    <location>
        <begin position="183"/>
        <end position="250"/>
    </location>
</feature>
<dbReference type="OrthoDB" id="432299at2759"/>
<sequence length="262" mass="27970">MAAQYDDSDDDFQDARETQDDQATPKALPSTPSLAVPSFNLEEDQDGNHDGSQAASKPMPPPSLPPSNGKSTNGMDASQIKSSPGLMPPPTVKASNRPSPQVPQMGGGLRVPTAGPVPNRNPAASQRTPNGLPIPQANTAGKRNKVLLKPGHSPLDWATLTRKGNLSGVPSMQRVTPSMLKYNHGRKGRPAWSSYKGKVYNISPYLPFHPGGEGELMRGAGKDGEKLFMEIHPWVNWDNMLSSCLVGIMVSESAEEGLDGLD</sequence>
<comment type="caution">
    <text evidence="7">The sequence shown here is derived from an EMBL/GenBank/DDBJ whole genome shotgun (WGS) entry which is preliminary data.</text>
</comment>
<protein>
    <submittedName>
        <fullName evidence="7">Cytochrome b5 reductase 4</fullName>
    </submittedName>
</protein>
<dbReference type="GO" id="GO:0004128">
    <property type="term" value="F:cytochrome-b5 reductase activity, acting on NAD(P)H"/>
    <property type="evidence" value="ECO:0007669"/>
    <property type="project" value="TreeGrafter"/>
</dbReference>
<dbReference type="SUPFAM" id="SSF55856">
    <property type="entry name" value="Cytochrome b5-like heme/steroid binding domain"/>
    <property type="match status" value="1"/>
</dbReference>
<gene>
    <name evidence="7" type="ORF">B9Z65_3429</name>
</gene>
<organism evidence="7 8">
    <name type="scientific">Elsinoe australis</name>
    <dbReference type="NCBI Taxonomy" id="40998"/>
    <lineage>
        <taxon>Eukaryota</taxon>
        <taxon>Fungi</taxon>
        <taxon>Dikarya</taxon>
        <taxon>Ascomycota</taxon>
        <taxon>Pezizomycotina</taxon>
        <taxon>Dothideomycetes</taxon>
        <taxon>Dothideomycetidae</taxon>
        <taxon>Myriangiales</taxon>
        <taxon>Elsinoaceae</taxon>
        <taxon>Elsinoe</taxon>
    </lineage>
</organism>
<dbReference type="PROSITE" id="PS00191">
    <property type="entry name" value="CYTOCHROME_B5_1"/>
    <property type="match status" value="1"/>
</dbReference>
<name>A0A2P8A1G4_9PEZI</name>
<dbReference type="SMART" id="SM01117">
    <property type="entry name" value="Cyt-b5"/>
    <property type="match status" value="1"/>
</dbReference>
<accession>A0A2P8A1G4</accession>
<evidence type="ECO:0000313" key="8">
    <source>
        <dbReference type="Proteomes" id="UP000243723"/>
    </source>
</evidence>
<dbReference type="GO" id="GO:0020037">
    <property type="term" value="F:heme binding"/>
    <property type="evidence" value="ECO:0007669"/>
    <property type="project" value="UniProtKB-UniRule"/>
</dbReference>
<comment type="similarity">
    <text evidence="4">Belongs to the cytochrome b5 family.</text>
</comment>
<proteinExistence type="inferred from homology"/>
<dbReference type="InterPro" id="IPR051872">
    <property type="entry name" value="Cytochrome_b5/Flavoprotein_Rdt"/>
</dbReference>
<dbReference type="PANTHER" id="PTHR46237">
    <property type="entry name" value="CYTOCHROME B5 REDUCTASE 4 FAMILY MEMBER"/>
    <property type="match status" value="1"/>
</dbReference>
<dbReference type="AlphaFoldDB" id="A0A2P8A1G4"/>
<feature type="compositionally biased region" description="Polar residues" evidence="5">
    <location>
        <begin position="68"/>
        <end position="82"/>
    </location>
</feature>
<keyword evidence="3 4" id="KW-0408">Iron</keyword>
<reference evidence="7 8" key="1">
    <citation type="submission" date="2017-05" db="EMBL/GenBank/DDBJ databases">
        <title>Draft genome sequence of Elsinoe australis.</title>
        <authorList>
            <person name="Cheng Q."/>
        </authorList>
    </citation>
    <scope>NUCLEOTIDE SEQUENCE [LARGE SCALE GENOMIC DNA]</scope>
    <source>
        <strain evidence="7 8">NL1</strain>
    </source>
</reference>
<keyword evidence="1 4" id="KW-0349">Heme</keyword>
<feature type="region of interest" description="Disordered" evidence="5">
    <location>
        <begin position="1"/>
        <end position="138"/>
    </location>
</feature>
<feature type="compositionally biased region" description="Acidic residues" evidence="5">
    <location>
        <begin position="1"/>
        <end position="12"/>
    </location>
</feature>